<organism evidence="1 2">
    <name type="scientific">Armillaria novae-zelandiae</name>
    <dbReference type="NCBI Taxonomy" id="153914"/>
    <lineage>
        <taxon>Eukaryota</taxon>
        <taxon>Fungi</taxon>
        <taxon>Dikarya</taxon>
        <taxon>Basidiomycota</taxon>
        <taxon>Agaricomycotina</taxon>
        <taxon>Agaricomycetes</taxon>
        <taxon>Agaricomycetidae</taxon>
        <taxon>Agaricales</taxon>
        <taxon>Marasmiineae</taxon>
        <taxon>Physalacriaceae</taxon>
        <taxon>Armillaria</taxon>
    </lineage>
</organism>
<accession>A0AA39U752</accession>
<protein>
    <recommendedName>
        <fullName evidence="3">CHAT domain-containing protein</fullName>
    </recommendedName>
</protein>
<comment type="caution">
    <text evidence="1">The sequence shown here is derived from an EMBL/GenBank/DDBJ whole genome shotgun (WGS) entry which is preliminary data.</text>
</comment>
<dbReference type="Proteomes" id="UP001175227">
    <property type="component" value="Unassembled WGS sequence"/>
</dbReference>
<proteinExistence type="predicted"/>
<keyword evidence="2" id="KW-1185">Reference proteome</keyword>
<name>A0AA39U752_9AGAR</name>
<sequence>LHLSAAMQFLGYRGVVATLWPMGDAQGPIVTEHVYNYLTEKGVMDVRQASFVLRSAVRTLRDQGLPVEQWVLFILSGI</sequence>
<dbReference type="AlphaFoldDB" id="A0AA39U752"/>
<evidence type="ECO:0000313" key="2">
    <source>
        <dbReference type="Proteomes" id="UP001175227"/>
    </source>
</evidence>
<gene>
    <name evidence="1" type="ORF">IW261DRAFT_1337256</name>
</gene>
<dbReference type="EMBL" id="JAUEPR010000013">
    <property type="protein sequence ID" value="KAK0478902.1"/>
    <property type="molecule type" value="Genomic_DNA"/>
</dbReference>
<reference evidence="1" key="1">
    <citation type="submission" date="2023-06" db="EMBL/GenBank/DDBJ databases">
        <authorList>
            <consortium name="Lawrence Berkeley National Laboratory"/>
            <person name="Ahrendt S."/>
            <person name="Sahu N."/>
            <person name="Indic B."/>
            <person name="Wong-Bajracharya J."/>
            <person name="Merenyi Z."/>
            <person name="Ke H.-M."/>
            <person name="Monk M."/>
            <person name="Kocsube S."/>
            <person name="Drula E."/>
            <person name="Lipzen A."/>
            <person name="Balint B."/>
            <person name="Henrissat B."/>
            <person name="Andreopoulos B."/>
            <person name="Martin F.M."/>
            <person name="Harder C.B."/>
            <person name="Rigling D."/>
            <person name="Ford K.L."/>
            <person name="Foster G.D."/>
            <person name="Pangilinan J."/>
            <person name="Papanicolaou A."/>
            <person name="Barry K."/>
            <person name="LaButti K."/>
            <person name="Viragh M."/>
            <person name="Koriabine M."/>
            <person name="Yan M."/>
            <person name="Riley R."/>
            <person name="Champramary S."/>
            <person name="Plett K.L."/>
            <person name="Tsai I.J."/>
            <person name="Slot J."/>
            <person name="Sipos G."/>
            <person name="Plett J."/>
            <person name="Nagy L.G."/>
            <person name="Grigoriev I.V."/>
        </authorList>
    </citation>
    <scope>NUCLEOTIDE SEQUENCE</scope>
    <source>
        <strain evidence="1">ICMP 16352</strain>
    </source>
</reference>
<evidence type="ECO:0000313" key="1">
    <source>
        <dbReference type="EMBL" id="KAK0478902.1"/>
    </source>
</evidence>
<feature type="non-terminal residue" evidence="1">
    <location>
        <position position="1"/>
    </location>
</feature>
<evidence type="ECO:0008006" key="3">
    <source>
        <dbReference type="Google" id="ProtNLM"/>
    </source>
</evidence>